<accession>A0ABY0IMX7</accession>
<dbReference type="EMBL" id="QDKL01000001">
    <property type="protein sequence ID" value="RZF22854.1"/>
    <property type="molecule type" value="Genomic_DNA"/>
</dbReference>
<dbReference type="Gene3D" id="3.40.50.1820">
    <property type="entry name" value="alpha/beta hydrolase"/>
    <property type="match status" value="1"/>
</dbReference>
<gene>
    <name evidence="1" type="ORF">DAY19_03515</name>
</gene>
<comment type="caution">
    <text evidence="1">The sequence shown here is derived from an EMBL/GenBank/DDBJ whole genome shotgun (WGS) entry which is preliminary data.</text>
</comment>
<dbReference type="Proteomes" id="UP000443582">
    <property type="component" value="Unassembled WGS sequence"/>
</dbReference>
<evidence type="ECO:0008006" key="3">
    <source>
        <dbReference type="Google" id="ProtNLM"/>
    </source>
</evidence>
<dbReference type="InterPro" id="IPR029058">
    <property type="entry name" value="AB_hydrolase_fold"/>
</dbReference>
<dbReference type="SUPFAM" id="SSF53474">
    <property type="entry name" value="alpha/beta-Hydrolases"/>
    <property type="match status" value="1"/>
</dbReference>
<sequence>MELLEEHKIPFKRIIVESEAPVKENARFIKSKLDKIKGPLLIISHSKGGLEFLEVLINHPEVKDRVVGWVTMQSPFRGSVLADYFIDGTVTKTLIGWAFYLLGGDISGMQSVGTAERKKYMSEHREEVMKVLGDVNFLQFITFIDAQDGRESLLESSRNYIYNRVGRNDGMVDIQSALFKDEQYIIVNDVDHLITVLDQERLDFYKDGNKSWDFDRIKHFRALIQLILEKKI</sequence>
<name>A0ABY0IMX7_9BACT</name>
<protein>
    <recommendedName>
        <fullName evidence="3">Alpha/beta hydrolase</fullName>
    </recommendedName>
</protein>
<keyword evidence="2" id="KW-1185">Reference proteome</keyword>
<evidence type="ECO:0000313" key="1">
    <source>
        <dbReference type="EMBL" id="RZF22854.1"/>
    </source>
</evidence>
<proteinExistence type="predicted"/>
<dbReference type="RefSeq" id="WP_114705798.1">
    <property type="nucleotide sequence ID" value="NZ_QDKL01000001.1"/>
</dbReference>
<reference evidence="2" key="1">
    <citation type="journal article" date="2019" name="Int. J. Syst. Evol. Microbiol.">
        <title>Halobacteriovorax valvorus sp. nov., a novel prokaryotic predator isolated from coastal seawater of China.</title>
        <authorList>
            <person name="Chen M.-X."/>
        </authorList>
    </citation>
    <scope>NUCLEOTIDE SEQUENCE [LARGE SCALE GENOMIC DNA]</scope>
    <source>
        <strain evidence="2">BL9</strain>
    </source>
</reference>
<organism evidence="1 2">
    <name type="scientific">Halobacteriovorax vibrionivorans</name>
    <dbReference type="NCBI Taxonomy" id="2152716"/>
    <lineage>
        <taxon>Bacteria</taxon>
        <taxon>Pseudomonadati</taxon>
        <taxon>Bdellovibrionota</taxon>
        <taxon>Bacteriovoracia</taxon>
        <taxon>Bacteriovoracales</taxon>
        <taxon>Halobacteriovoraceae</taxon>
        <taxon>Halobacteriovorax</taxon>
    </lineage>
</organism>
<evidence type="ECO:0000313" key="2">
    <source>
        <dbReference type="Proteomes" id="UP000443582"/>
    </source>
</evidence>